<dbReference type="EMBL" id="AP026866">
    <property type="protein sequence ID" value="BDS05040.1"/>
    <property type="molecule type" value="Genomic_DNA"/>
</dbReference>
<proteinExistence type="predicted"/>
<protein>
    <recommendedName>
        <fullName evidence="2">NACHT domain-containing protein</fullName>
    </recommendedName>
</protein>
<name>A0AAT9FGD1_9BACT</name>
<dbReference type="InterPro" id="IPR027417">
    <property type="entry name" value="P-loop_NTPase"/>
</dbReference>
<evidence type="ECO:0008006" key="2">
    <source>
        <dbReference type="Google" id="ProtNLM"/>
    </source>
</evidence>
<evidence type="ECO:0000313" key="1">
    <source>
        <dbReference type="EMBL" id="BDS05040.1"/>
    </source>
</evidence>
<dbReference type="KEGG" id="osu:NT6N_00800"/>
<accession>A0AAT9FGD1</accession>
<sequence length="1314" mass="149418">MSEPHDLTHLDPNSFEQMVNMLSLKVLGSGHTGFAPGADGGRDGYFEGTAPYPSQKENWKGKWYIQSKFHKPHLSKDPQKWLLQQITKEITAFEESESREWPNNWIIATNVDPSGTPQTGAFDKARKLVSQANPKLKNNFHIWGGRKIIDLLALNPKVADYYGHFLTPGHVLKELYDSLEDDKASLKDIIRYLVIREFETHQFTKLDQAGSESDNRPGVHRLFVDLPFRCDECHFDGLIARELLRTSSRVHSIQPDSDDPKWRQWNRHPSRSRVWFILGGPGNGKSTTGQYFSQLQRASLILDWDGDPISFKLRDAAREIKGDAIARGHWVESPRIPISIELRDYAQWFGKQPDNTAKGVLPYLALQISAYVNKDVSPATIKRALGSQRWFIAFDGLDEVPNDVKDKLSSHIKEFIEDTAIECNSDAHFLCTSRPQGYSGQFDSLEAAVSKLVPLTPDKALECAEPVIRIGRSEVEAEKGVSILRSSIASPAVASLMTTPLQSHIMAVVVRDGKKPPERRWQLFENFYQVIKRREANRDLPDERIAKLLREEDLLLRTIHNRLGFMLHAKSETSEGAQTALSREQFTHLAKVAVEEMKSGFIEETLDTLVEATATRLVLVNTPDDGNNLRFDIRQLQEFFAAEFIHDAATPEEFRERIYALAGDAHWREVFHFLLSAMIEARRQGEINELVVALETLNESGGNELPRPLSRRLARGALLAARLFQDGVLEQDKRIRAKFRTPLEPLIASPDISDLGSLIGINHHETRKWLISFCLERLNEASPSESIGGAIILSRLVKDHDPEASECYEAIRSKPADFQAILFGSWTIRSARNSPYSKWLAKLAYQQLKEMNWYELGHAGVRSALGQLPNDPDSISKFLLEVDPEAPEHLPHTIQILRHTTGIVPEEVKIEQTVSGISRCVSDYDWQGGKFIEKSLASMLRHSDSYVWEKRGGLFGVVVAILRFANSSSLENYSMLYDVFLPAPESIKKALPRNLQTYLPFEDQPEETACKLNEEQFTSWIETIPRPHVFRREEIAPETMDWKALLKEWPKLGVRVALVSWWIDQEAEVDYSSFKESLADAIISEPQALTAVNILGWGELISNIPERADELRKAFLSISPELDTSSHWHFHRRGTLHPFEILLPGENTHIPAVVSATIQHFFYRNEISHFSVSPPVHVDFGDVKSLIKAFFPNGTAVKHIHISKDKPSDKDGYTALLWLLHPDIETELRSVAALLKDAYKNSRNRSYLEYLLTYLYMFKSEQDNIAVQLVSDLLDLTKNSLSHRELFQPILNHWRETSTSPAHKAKAIERWFSH</sequence>
<dbReference type="Gene3D" id="3.40.50.300">
    <property type="entry name" value="P-loop containing nucleotide triphosphate hydrolases"/>
    <property type="match status" value="1"/>
</dbReference>
<organism evidence="1">
    <name type="scientific">Oceaniferula spumae</name>
    <dbReference type="NCBI Taxonomy" id="2979115"/>
    <lineage>
        <taxon>Bacteria</taxon>
        <taxon>Pseudomonadati</taxon>
        <taxon>Verrucomicrobiota</taxon>
        <taxon>Verrucomicrobiia</taxon>
        <taxon>Verrucomicrobiales</taxon>
        <taxon>Verrucomicrobiaceae</taxon>
        <taxon>Oceaniferula</taxon>
    </lineage>
</organism>
<reference evidence="1" key="1">
    <citation type="submission" date="2024-07" db="EMBL/GenBank/DDBJ databases">
        <title>Complete genome sequence of Verrucomicrobiaceae bacterium NT6N.</title>
        <authorList>
            <person name="Huang C."/>
            <person name="Takami H."/>
            <person name="Hamasaki K."/>
        </authorList>
    </citation>
    <scope>NUCLEOTIDE SEQUENCE</scope>
    <source>
        <strain evidence="1">NT6N</strain>
    </source>
</reference>
<gene>
    <name evidence="1" type="ORF">NT6N_00800</name>
</gene>